<protein>
    <recommendedName>
        <fullName evidence="2">VPS9 domain-containing protein</fullName>
    </recommendedName>
</protein>
<dbReference type="Proteomes" id="UP000501346">
    <property type="component" value="Chromosome SeXIII-ScXIII"/>
</dbReference>
<evidence type="ECO:0000256" key="1">
    <source>
        <dbReference type="ARBA" id="ARBA00007428"/>
    </source>
</evidence>
<dbReference type="PANTHER" id="PTHR24170:SF1">
    <property type="entry name" value="DOMAIN PROTEIN, PUTATIVE (AFU_ORTHOLOGUE AFUA_1G09870)-RELATED"/>
    <property type="match status" value="1"/>
</dbReference>
<dbReference type="SUPFAM" id="SSF140860">
    <property type="entry name" value="Pseudo ankyrin repeat-like"/>
    <property type="match status" value="1"/>
</dbReference>
<dbReference type="InterPro" id="IPR037191">
    <property type="entry name" value="VPS9_dom_sf"/>
</dbReference>
<dbReference type="Gene3D" id="1.25.40.20">
    <property type="entry name" value="Ankyrin repeat-containing domain"/>
    <property type="match status" value="1"/>
</dbReference>
<dbReference type="GO" id="GO:0000149">
    <property type="term" value="F:SNARE binding"/>
    <property type="evidence" value="ECO:0007669"/>
    <property type="project" value="TreeGrafter"/>
</dbReference>
<comment type="similarity">
    <text evidence="1">Belongs to the UPF0507 family.</text>
</comment>
<keyword evidence="4" id="KW-1185">Reference proteome</keyword>
<dbReference type="InterPro" id="IPR051248">
    <property type="entry name" value="UPF0507/Ank_repeat_27"/>
</dbReference>
<dbReference type="EMBL" id="CP049010">
    <property type="protein sequence ID" value="QID87145.1"/>
    <property type="molecule type" value="Genomic_DNA"/>
</dbReference>
<reference evidence="3 4" key="1">
    <citation type="journal article" date="2019" name="BMC Genomics">
        <title>Chromosome level assembly and comparative genome analysis confirm lager-brewing yeasts originated from a single hybridization.</title>
        <authorList>
            <person name="Salazar A.N."/>
            <person name="Gorter de Vries A.R."/>
            <person name="van den Broek M."/>
            <person name="Brouwers N."/>
            <person name="de la Torre Cortes P."/>
            <person name="Kuijpers N.G.A."/>
            <person name="Daran J.G."/>
            <person name="Abeel T."/>
        </authorList>
    </citation>
    <scope>NUCLEOTIDE SEQUENCE [LARGE SCALE GENOMIC DNA]</scope>
    <source>
        <strain evidence="3 4">CBS 1483</strain>
    </source>
</reference>
<organism evidence="3 4">
    <name type="scientific">Saccharomyces pastorianus</name>
    <name type="common">Lager yeast</name>
    <name type="synonym">Saccharomyces cerevisiae x Saccharomyces eubayanus</name>
    <dbReference type="NCBI Taxonomy" id="27292"/>
    <lineage>
        <taxon>Eukaryota</taxon>
        <taxon>Fungi</taxon>
        <taxon>Dikarya</taxon>
        <taxon>Ascomycota</taxon>
        <taxon>Saccharomycotina</taxon>
        <taxon>Saccharomycetes</taxon>
        <taxon>Saccharomycetales</taxon>
        <taxon>Saccharomycetaceae</taxon>
        <taxon>Saccharomyces</taxon>
    </lineage>
</organism>
<feature type="domain" description="VPS9" evidence="2">
    <location>
        <begin position="292"/>
        <end position="439"/>
    </location>
</feature>
<dbReference type="GO" id="GO:0005770">
    <property type="term" value="C:late endosome"/>
    <property type="evidence" value="ECO:0007669"/>
    <property type="project" value="TreeGrafter"/>
</dbReference>
<dbReference type="Pfam" id="PF02204">
    <property type="entry name" value="VPS9"/>
    <property type="match status" value="1"/>
</dbReference>
<dbReference type="GO" id="GO:0097422">
    <property type="term" value="C:tubular endosome"/>
    <property type="evidence" value="ECO:0007669"/>
    <property type="project" value="TreeGrafter"/>
</dbReference>
<evidence type="ECO:0000259" key="2">
    <source>
        <dbReference type="PROSITE" id="PS51205"/>
    </source>
</evidence>
<dbReference type="Gene3D" id="1.20.1050.80">
    <property type="entry name" value="VPS9 domain"/>
    <property type="match status" value="1"/>
</dbReference>
<name>A0A6C1EDH2_SACPS</name>
<dbReference type="SUPFAM" id="SSF109993">
    <property type="entry name" value="VPS9 domain"/>
    <property type="match status" value="1"/>
</dbReference>
<dbReference type="GO" id="GO:0005085">
    <property type="term" value="F:guanyl-nucleotide exchange factor activity"/>
    <property type="evidence" value="ECO:0007669"/>
    <property type="project" value="TreeGrafter"/>
</dbReference>
<dbReference type="GO" id="GO:0030133">
    <property type="term" value="C:transport vesicle"/>
    <property type="evidence" value="ECO:0007669"/>
    <property type="project" value="TreeGrafter"/>
</dbReference>
<dbReference type="PANTHER" id="PTHR24170">
    <property type="entry name" value="ANKYRIN REPEAT DOMAIN-CONTAINING PROTEIN 27"/>
    <property type="match status" value="1"/>
</dbReference>
<accession>A0A6C1EDH2</accession>
<dbReference type="InterPro" id="IPR036770">
    <property type="entry name" value="Ankyrin_rpt-contain_sf"/>
</dbReference>
<sequence length="1093" mass="125593">MSDNVNLPSATLLNPLINAIFNCPEPDKSPLKKLFANLQTRRFILLAPPSHLLLNYHDVKTKLPLHELCYNADFINSHILLTTENSYINTTLRDDHYETLDGKTVVIQWKNNVIHTLNGFSLRRRLKILDTKILPNFNDYFEGAEYFAILYIDQPLGCEFVPNDYLHCFNSYGESPKLARNAPNLLMDTSQLERSSFENILHIHPAWLTQLGQLFSNYRRVAPNDDPSKKMFEELVEQAFDGMKSDSLFKNFSNLYDLIHDYFELNLYEDIWSRLTIHFKGYEVDTDNCEYFSVNQLLTDFYSKDFDSFKLSDITFIERHVSAASKNFQKLTLSHSYAEKSKILVETLQQLSGTSDISSQQSDLSNGFNNLTMDADTLISLFVLVVCRSEQKHLRSHLYYLQNFSNNSTSSKFGILGYAISTLEAVVCYFENFNKNTNNVAKANLLCKKTRDLLHKLSCENPTNEVNDLASYQDILAYRNEQGQSILSICITNKKNDILLDVLSEYETLFPIEDILEDETIDGSTLLIDSIKAGNIEATKILIRILLFNCTDEELVTYINKTDKYARCVAHYLTHEMDILKSIGSYINWKQKNSSGQTPLFSIFRSYDQPNYEEMVKVAFNIANSWYQNHNSSFGYSDHTDNKGNSLLHVLKTDVSILLQLAKLNINGENYKGLTPLMVYVKYKRISNIDAITKDHRLILEKVQNSTFFTCFDYAKDRLVLSKIGERGANDSIFGLIYLHTLRYHNLNATVNVTSVSNTEEPFVTTVINMKTIQGLLRSILKDNPFTFLPIDNYIDGISHLNRSDMTIIGKADVRSLLHKLTNCFNVLLFLKKVPQNLFTDEASVLYWMRINTSRRNQKSPSKENPKTMEPEEINMIQSFLRFNFDEILSFKASLNILRKILIFLSLKSSDFEDAYASLLKMGRKVTNAKAADAFTTSITNNKMFSDLSLDELLEHVRFLEECTVQLFKSIQTILFDRIPNWWKHYGELLSLHKNYRKAFPSTVKPKSTAGTASHIPLGGFIETKREQSEQRLSVQIKASSKILKELGSEIFSAHEKLAEELSNYMEFRKACLDQRTIVAFAIKNISVLQECI</sequence>
<dbReference type="PROSITE" id="PS51205">
    <property type="entry name" value="VPS9"/>
    <property type="match status" value="1"/>
</dbReference>
<dbReference type="GO" id="GO:0045022">
    <property type="term" value="P:early endosome to late endosome transport"/>
    <property type="evidence" value="ECO:0007669"/>
    <property type="project" value="TreeGrafter"/>
</dbReference>
<gene>
    <name evidence="3" type="ORF">GRS66_009806</name>
</gene>
<dbReference type="InterPro" id="IPR003123">
    <property type="entry name" value="VPS9"/>
</dbReference>
<evidence type="ECO:0000313" key="3">
    <source>
        <dbReference type="EMBL" id="QID87145.1"/>
    </source>
</evidence>
<dbReference type="AlphaFoldDB" id="A0A6C1EDH2"/>
<dbReference type="GO" id="GO:0005886">
    <property type="term" value="C:plasma membrane"/>
    <property type="evidence" value="ECO:0007669"/>
    <property type="project" value="TreeGrafter"/>
</dbReference>
<dbReference type="GO" id="GO:0005769">
    <property type="term" value="C:early endosome"/>
    <property type="evidence" value="ECO:0007669"/>
    <property type="project" value="TreeGrafter"/>
</dbReference>
<evidence type="ECO:0000313" key="4">
    <source>
        <dbReference type="Proteomes" id="UP000501346"/>
    </source>
</evidence>
<proteinExistence type="inferred from homology"/>
<dbReference type="OrthoDB" id="7464126at2759"/>